<evidence type="ECO:0000313" key="3">
    <source>
        <dbReference type="Proteomes" id="UP000061348"/>
    </source>
</evidence>
<proteinExistence type="predicted"/>
<sequence length="454" mass="49984">MGRAAEEVGNHQRLRSGHAGADFDSDVAQADATVSAEFNTGHRRFGTGAEVFLADGKTDAIPVIRVCGFALLLDRVTVFPHVVHSGLVENFVQPQRTGRDRALGVLHARTQCVLAPQLDGIHTKAAGDFVDHHFGRRHALQGAVAPHRTGFNATGMVRGDLQVVLRHVVDRLRRRGADRSHRWAVVDTATAVDAHVGEEDFEAVVVLVDRQLIADIEWVTLDAALELLVTVVGQAHRHTGAIQRSEGGVVDENVVVFGTVTHGVTRVHVQMSQAEARRRDHLGGLGRNFQWALGSHHKVQGFGCWIVPTVAVVRLHGGRFDRWGFVALVKHQPVVRWRVDLALHALGVEQPALGQVAVQVRLGIPHWATIFQHREQDRILEAGEFVFISRGRATHAHVAEATVGVTFVIRHFGAVTNRLVIELEFVLGLTETLEVVPDQDRHRVTDEHRHFALG</sequence>
<dbReference type="Proteomes" id="UP000061348">
    <property type="component" value="Unassembled WGS sequence"/>
</dbReference>
<feature type="region of interest" description="Disordered" evidence="1">
    <location>
        <begin position="1"/>
        <end position="20"/>
    </location>
</feature>
<dbReference type="PATRIC" id="fig|294.194.peg.5984"/>
<evidence type="ECO:0000313" key="2">
    <source>
        <dbReference type="EMBL" id="KWV84990.1"/>
    </source>
</evidence>
<comment type="caution">
    <text evidence="2">The sequence shown here is derived from an EMBL/GenBank/DDBJ whole genome shotgun (WGS) entry which is preliminary data.</text>
</comment>
<dbReference type="EMBL" id="LCYA01000145">
    <property type="protein sequence ID" value="KWV84990.1"/>
    <property type="molecule type" value="Genomic_DNA"/>
</dbReference>
<protein>
    <submittedName>
        <fullName evidence="2">Uncharacterized protein</fullName>
    </submittedName>
</protein>
<gene>
    <name evidence="2" type="ORF">PFLmoz3_05398</name>
</gene>
<name>A0A109LCL5_PSEFL</name>
<accession>A0A109LCL5</accession>
<reference evidence="2 3" key="1">
    <citation type="submission" date="2015-05" db="EMBL/GenBank/DDBJ databases">
        <title>A genomic and transcriptomic approach to investigate the blue pigment phenotype in Pseudomonas fluorescens.</title>
        <authorList>
            <person name="Andreani N.A."/>
            <person name="Cardazzo B."/>
        </authorList>
    </citation>
    <scope>NUCLEOTIDE SEQUENCE [LARGE SCALE GENOMIC DNA]</scope>
    <source>
        <strain evidence="2 3">Ps_22</strain>
    </source>
</reference>
<evidence type="ECO:0000256" key="1">
    <source>
        <dbReference type="SAM" id="MobiDB-lite"/>
    </source>
</evidence>
<organism evidence="2 3">
    <name type="scientific">Pseudomonas fluorescens</name>
    <dbReference type="NCBI Taxonomy" id="294"/>
    <lineage>
        <taxon>Bacteria</taxon>
        <taxon>Pseudomonadati</taxon>
        <taxon>Pseudomonadota</taxon>
        <taxon>Gammaproteobacteria</taxon>
        <taxon>Pseudomonadales</taxon>
        <taxon>Pseudomonadaceae</taxon>
        <taxon>Pseudomonas</taxon>
    </lineage>
</organism>
<feature type="compositionally biased region" description="Basic and acidic residues" evidence="1">
    <location>
        <begin position="1"/>
        <end position="10"/>
    </location>
</feature>
<dbReference type="AlphaFoldDB" id="A0A109LCL5"/>